<keyword evidence="1" id="KW-0472">Membrane</keyword>
<evidence type="ECO:0000256" key="1">
    <source>
        <dbReference type="SAM" id="Phobius"/>
    </source>
</evidence>
<organism evidence="2">
    <name type="scientific">Anguilla anguilla</name>
    <name type="common">European freshwater eel</name>
    <name type="synonym">Muraena anguilla</name>
    <dbReference type="NCBI Taxonomy" id="7936"/>
    <lineage>
        <taxon>Eukaryota</taxon>
        <taxon>Metazoa</taxon>
        <taxon>Chordata</taxon>
        <taxon>Craniata</taxon>
        <taxon>Vertebrata</taxon>
        <taxon>Euteleostomi</taxon>
        <taxon>Actinopterygii</taxon>
        <taxon>Neopterygii</taxon>
        <taxon>Teleostei</taxon>
        <taxon>Anguilliformes</taxon>
        <taxon>Anguillidae</taxon>
        <taxon>Anguilla</taxon>
    </lineage>
</organism>
<feature type="transmembrane region" description="Helical" evidence="1">
    <location>
        <begin position="6"/>
        <end position="24"/>
    </location>
</feature>
<proteinExistence type="predicted"/>
<keyword evidence="1" id="KW-0812">Transmembrane</keyword>
<dbReference type="AlphaFoldDB" id="A0A0E9U975"/>
<keyword evidence="1" id="KW-1133">Transmembrane helix</keyword>
<reference evidence="2" key="2">
    <citation type="journal article" date="2015" name="Fish Shellfish Immunol.">
        <title>Early steps in the European eel (Anguilla anguilla)-Vibrio vulnificus interaction in the gills: Role of the RtxA13 toxin.</title>
        <authorList>
            <person name="Callol A."/>
            <person name="Pajuelo D."/>
            <person name="Ebbesson L."/>
            <person name="Teles M."/>
            <person name="MacKenzie S."/>
            <person name="Amaro C."/>
        </authorList>
    </citation>
    <scope>NUCLEOTIDE SEQUENCE</scope>
</reference>
<name>A0A0E9U975_ANGAN</name>
<evidence type="ECO:0000313" key="2">
    <source>
        <dbReference type="EMBL" id="JAH61513.1"/>
    </source>
</evidence>
<sequence>MMTLMIMMIQLIIIMPIIFLERHMH</sequence>
<accession>A0A0E9U975</accession>
<dbReference type="EMBL" id="GBXM01047064">
    <property type="protein sequence ID" value="JAH61513.1"/>
    <property type="molecule type" value="Transcribed_RNA"/>
</dbReference>
<protein>
    <submittedName>
        <fullName evidence="2">Uncharacterized protein</fullName>
    </submittedName>
</protein>
<reference evidence="2" key="1">
    <citation type="submission" date="2014-11" db="EMBL/GenBank/DDBJ databases">
        <authorList>
            <person name="Amaro Gonzalez C."/>
        </authorList>
    </citation>
    <scope>NUCLEOTIDE SEQUENCE</scope>
</reference>